<dbReference type="PROSITE" id="PS51703">
    <property type="entry name" value="DZF"/>
    <property type="match status" value="1"/>
</dbReference>
<keyword evidence="3" id="KW-0238">DNA-binding</keyword>
<reference evidence="9" key="1">
    <citation type="submission" date="2020-11" db="EMBL/GenBank/DDBJ databases">
        <authorList>
            <person name="Tran Van P."/>
        </authorList>
    </citation>
    <scope>NUCLEOTIDE SEQUENCE</scope>
</reference>
<dbReference type="AlphaFoldDB" id="A0A7R9J643"/>
<dbReference type="SMART" id="SM00572">
    <property type="entry name" value="DZF"/>
    <property type="match status" value="1"/>
</dbReference>
<name>A0A7R9J643_TIMCA</name>
<dbReference type="Gene3D" id="1.10.1410.40">
    <property type="match status" value="2"/>
</dbReference>
<dbReference type="InterPro" id="IPR049402">
    <property type="entry name" value="DZF_dom_C"/>
</dbReference>
<evidence type="ECO:0000313" key="9">
    <source>
        <dbReference type="EMBL" id="CAD7573411.1"/>
    </source>
</evidence>
<evidence type="ECO:0000256" key="3">
    <source>
        <dbReference type="ARBA" id="ARBA00023125"/>
    </source>
</evidence>
<dbReference type="GO" id="GO:0071013">
    <property type="term" value="C:catalytic step 2 spliceosome"/>
    <property type="evidence" value="ECO:0007669"/>
    <property type="project" value="TreeGrafter"/>
</dbReference>
<dbReference type="Pfam" id="PF07528">
    <property type="entry name" value="DZF_N"/>
    <property type="match status" value="1"/>
</dbReference>
<keyword evidence="6" id="KW-0539">Nucleus</keyword>
<feature type="compositionally biased region" description="Gly residues" evidence="7">
    <location>
        <begin position="1"/>
        <end position="24"/>
    </location>
</feature>
<dbReference type="GO" id="GO:0003677">
    <property type="term" value="F:DNA binding"/>
    <property type="evidence" value="ECO:0007669"/>
    <property type="project" value="UniProtKB-KW"/>
</dbReference>
<keyword evidence="2" id="KW-0805">Transcription regulation</keyword>
<dbReference type="Gene3D" id="3.30.460.10">
    <property type="entry name" value="Beta Polymerase, domain 2"/>
    <property type="match status" value="1"/>
</dbReference>
<dbReference type="GO" id="GO:0045893">
    <property type="term" value="P:positive regulation of DNA-templated transcription"/>
    <property type="evidence" value="ECO:0007669"/>
    <property type="project" value="TreeGrafter"/>
</dbReference>
<dbReference type="PANTHER" id="PTHR46447:SF1">
    <property type="entry name" value="INTERLEUKIN ENHANCER-BINDING FACTOR 2"/>
    <property type="match status" value="1"/>
</dbReference>
<dbReference type="FunFam" id="3.30.460.10:FF:000093">
    <property type="entry name" value="Interleukin enhancer-binding factor 2"/>
    <property type="match status" value="1"/>
</dbReference>
<gene>
    <name evidence="9" type="ORF">TCMB3V08_LOCUS6049</name>
</gene>
<dbReference type="PANTHER" id="PTHR46447">
    <property type="entry name" value="INTERLEUKIN ENHANCER-BINDING FACTOR"/>
    <property type="match status" value="1"/>
</dbReference>
<dbReference type="InterPro" id="IPR049401">
    <property type="entry name" value="DZF_dom_N"/>
</dbReference>
<evidence type="ECO:0000256" key="1">
    <source>
        <dbReference type="ARBA" id="ARBA00004123"/>
    </source>
</evidence>
<dbReference type="InterPro" id="IPR043519">
    <property type="entry name" value="NT_sf"/>
</dbReference>
<dbReference type="InterPro" id="IPR006561">
    <property type="entry name" value="DZF_dom"/>
</dbReference>
<keyword evidence="4" id="KW-0010">Activator</keyword>
<evidence type="ECO:0000256" key="7">
    <source>
        <dbReference type="SAM" id="MobiDB-lite"/>
    </source>
</evidence>
<sequence>MKMGVRGGGRGGRGGMRGGMGRPGGPFKTFVPRHPFDLVLCETAFPRVKPAVDETAFTQALLKRNTDLSPSPHEQTAVLNLVTKIQTVMDNLVVAPGTFDACQLEEVRQVGSFKKGTMMTGHNVADIVVILKTLPMREAVEALGNKVQEELKITDPHEILSMLTNDRGFEVSSSDATVRVLVTTVHQNMRKLDPEVHLDHKILQSHLAAIRHRFFLFHFSRWFEENAHHSSIKVLIRLLRDLRVRFVGFEPLSPWMLDCLAHTAIMNNPSRQALPINQAYRRVLQLLSAGLFLPGSAGKLEEVNPHLREGRVENHLGKTTPSSPHRDSNLDLPVLSSRAQHDKHVSQLRHRGGSYFNNISLPYSPCLTCNSPRISDPCEGGNIRVHTALSLEQQDMVCLTAQTLLRVLAHGGYKRILGIEGHSRQIATEMSVWEGVVVSPLDKAYEKPPARKEGEEDEMDADGTELTLYADYAALVAESWRGQLVERRLQTQRSALSTRNGLTLYKQLLRLILDYACPAWGHLADTYMRRMQIFQSVCPRIIVCAPWYVRNETLHCDLDMPTIKDHFRGLAQSFSARLPGATNPLIQGLGNYVIDPGGCHQHPKALLG</sequence>
<dbReference type="Pfam" id="PF20965">
    <property type="entry name" value="DZF_C"/>
    <property type="match status" value="2"/>
</dbReference>
<evidence type="ECO:0000256" key="2">
    <source>
        <dbReference type="ARBA" id="ARBA00023015"/>
    </source>
</evidence>
<dbReference type="PROSITE" id="PS50152">
    <property type="entry name" value="25A_SYNTH_3"/>
    <property type="match status" value="1"/>
</dbReference>
<dbReference type="SUPFAM" id="SSF81301">
    <property type="entry name" value="Nucleotidyltransferase"/>
    <property type="match status" value="1"/>
</dbReference>
<protein>
    <submittedName>
        <fullName evidence="9">(California timema) hypothetical protein</fullName>
    </submittedName>
</protein>
<evidence type="ECO:0000256" key="6">
    <source>
        <dbReference type="ARBA" id="ARBA00023242"/>
    </source>
</evidence>
<evidence type="ECO:0000256" key="5">
    <source>
        <dbReference type="ARBA" id="ARBA00023163"/>
    </source>
</evidence>
<evidence type="ECO:0000259" key="8">
    <source>
        <dbReference type="PROSITE" id="PS51703"/>
    </source>
</evidence>
<evidence type="ECO:0000256" key="4">
    <source>
        <dbReference type="ARBA" id="ARBA00023159"/>
    </source>
</evidence>
<dbReference type="GO" id="GO:0003725">
    <property type="term" value="F:double-stranded RNA binding"/>
    <property type="evidence" value="ECO:0007669"/>
    <property type="project" value="TreeGrafter"/>
</dbReference>
<dbReference type="InterPro" id="IPR052134">
    <property type="entry name" value="ILF2"/>
</dbReference>
<accession>A0A7R9J643</accession>
<organism evidence="9">
    <name type="scientific">Timema californicum</name>
    <name type="common">California timema</name>
    <name type="synonym">Walking stick</name>
    <dbReference type="NCBI Taxonomy" id="61474"/>
    <lineage>
        <taxon>Eukaryota</taxon>
        <taxon>Metazoa</taxon>
        <taxon>Ecdysozoa</taxon>
        <taxon>Arthropoda</taxon>
        <taxon>Hexapoda</taxon>
        <taxon>Insecta</taxon>
        <taxon>Pterygota</taxon>
        <taxon>Neoptera</taxon>
        <taxon>Polyneoptera</taxon>
        <taxon>Phasmatodea</taxon>
        <taxon>Timematodea</taxon>
        <taxon>Timematoidea</taxon>
        <taxon>Timematidae</taxon>
        <taxon>Timema</taxon>
    </lineage>
</organism>
<comment type="subcellular location">
    <subcellularLocation>
        <location evidence="1">Nucleus</location>
    </subcellularLocation>
</comment>
<proteinExistence type="predicted"/>
<feature type="domain" description="DZF" evidence="8">
    <location>
        <begin position="28"/>
        <end position="458"/>
    </location>
</feature>
<feature type="region of interest" description="Disordered" evidence="7">
    <location>
        <begin position="1"/>
        <end position="26"/>
    </location>
</feature>
<keyword evidence="5" id="KW-0804">Transcription</keyword>
<dbReference type="EMBL" id="OE181591">
    <property type="protein sequence ID" value="CAD7573411.1"/>
    <property type="molecule type" value="Genomic_DNA"/>
</dbReference>